<reference evidence="1" key="3">
    <citation type="journal article" date="2012" name="PLoS ONE">
        <title>Mind the gap: upgrading genomes with Pacific Biosciences RS long-read sequencing technology.</title>
        <authorList>
            <person name="English A.C."/>
            <person name="Richards S."/>
            <person name="Han Y."/>
            <person name="Wang M."/>
            <person name="Vee V."/>
            <person name="Qu J."/>
            <person name="Qin X."/>
            <person name="Muzny D.M."/>
            <person name="Reid J.G."/>
            <person name="Worley K.C."/>
            <person name="Gibbs R.A."/>
        </authorList>
    </citation>
    <scope>NUCLEOTIDE SEQUENCE</scope>
    <source>
        <strain evidence="1">MV2-25</strain>
    </source>
</reference>
<reference evidence="1" key="1">
    <citation type="journal article" date="2005" name="Genome Res.">
        <title>Comparative genome sequencing of Drosophila pseudoobscura: chromosomal, gene, and cis-element evolution.</title>
        <authorList>
            <person name="Richards S."/>
            <person name="Liu Y."/>
            <person name="Bettencourt B.R."/>
            <person name="Hradecky P."/>
            <person name="Letovsky S."/>
            <person name="Nielsen R."/>
            <person name="Thornton K."/>
            <person name="Hubisz M.J."/>
            <person name="Chen R."/>
            <person name="Meisel R.P."/>
            <person name="Couronne O."/>
            <person name="Hua S."/>
            <person name="Smith M.A."/>
            <person name="Zhang P."/>
            <person name="Liu J."/>
            <person name="Bussemaker H.J."/>
            <person name="van Batenburg M.F."/>
            <person name="Howells S.L."/>
            <person name="Scherer S.E."/>
            <person name="Sodergren E."/>
            <person name="Matthews B.B."/>
            <person name="Crosby M.A."/>
            <person name="Schroeder A.J."/>
            <person name="Ortiz-Barrientos D."/>
            <person name="Rives C.M."/>
            <person name="Metzker M.L."/>
            <person name="Muzny D.M."/>
            <person name="Scott G."/>
            <person name="Steffen D."/>
            <person name="Wheeler D.A."/>
            <person name="Worley K.C."/>
            <person name="Havlak P."/>
            <person name="Durbin K.J."/>
            <person name="Egan A."/>
            <person name="Gill R."/>
            <person name="Hume J."/>
            <person name="Morgan M.B."/>
            <person name="Miner G."/>
            <person name="Hamilton C."/>
            <person name="Huang Y."/>
            <person name="Waldron L."/>
            <person name="Verduzco D."/>
            <person name="Clerc-Blankenburg K.P."/>
            <person name="Dubchak I."/>
            <person name="Noor M.A."/>
            <person name="Anderson W."/>
            <person name="White K.P."/>
            <person name="Clark A.G."/>
            <person name="Schaeffer S.W."/>
            <person name="Gelbart W."/>
            <person name="Weinstock G.M."/>
            <person name="Gibbs R.A."/>
        </authorList>
    </citation>
    <scope>NUCLEOTIDE SEQUENCE [LARGE SCALE GENOMIC DNA]</scope>
    <source>
        <strain evidence="1">MV2-25</strain>
    </source>
</reference>
<dbReference type="EMBL" id="CH675756">
    <property type="protein sequence ID" value="KRT05741.1"/>
    <property type="molecule type" value="Genomic_DNA"/>
</dbReference>
<accession>A0A0R3P2B4</accession>
<dbReference type="AlphaFoldDB" id="A0A0R3P2B4"/>
<dbReference type="Bgee" id="FBgn0272145">
    <property type="expression patterns" value="Expressed in adult organism"/>
</dbReference>
<name>A0A0R3P2B4_DROPS</name>
<organism evidence="1">
    <name type="scientific">Drosophila pseudoobscura pseudoobscura</name>
    <name type="common">Fruit fly</name>
    <dbReference type="NCBI Taxonomy" id="46245"/>
    <lineage>
        <taxon>Eukaryota</taxon>
        <taxon>Metazoa</taxon>
        <taxon>Ecdysozoa</taxon>
        <taxon>Arthropoda</taxon>
        <taxon>Hexapoda</taxon>
        <taxon>Insecta</taxon>
        <taxon>Pterygota</taxon>
        <taxon>Neoptera</taxon>
        <taxon>Endopterygota</taxon>
        <taxon>Diptera</taxon>
        <taxon>Brachycera</taxon>
        <taxon>Muscomorpha</taxon>
        <taxon>Ephydroidea</taxon>
        <taxon>Drosophilidae</taxon>
        <taxon>Drosophila</taxon>
        <taxon>Sophophora</taxon>
    </lineage>
</organism>
<reference evidence="1" key="4">
    <citation type="submission" date="2015-11" db="EMBL/GenBank/DDBJ databases">
        <authorList>
            <consortium name="FlyBase"/>
        </authorList>
    </citation>
    <scope>NUCLEOTIDE SEQUENCE</scope>
    <source>
        <strain evidence="1">MV2-25</strain>
    </source>
</reference>
<gene>
    <name evidence="1" type="primary">Dpse\GA31738</name>
    <name evidence="1" type="ORF">Dpse_GA31738</name>
</gene>
<sequence>MMEMASGSSPAAHVASVAGTCCHLDVVAGDPCLVGVGVKTFAGFAGVWRPHTRPSRPHIIGVRDGCDPVERQQASASASSLEWLLTSRPWCGGSAIKRGLFFRPIGRKLSMLMARQLLHGQLCLVIGRLLLIAVSNRRPIRHFRSRRWSDHLGTYVGPRKALHRSIGCRRPCPYPAHRPIWLQLFLYWRLLELLLLLLQPIWF</sequence>
<proteinExistence type="predicted"/>
<reference evidence="1" key="2">
    <citation type="journal article" date="2007" name="Nature">
        <title>Evolution of genes and genomes on the Drosophila phylogeny.</title>
        <authorList>
            <consortium name="Drosophila 12 Genomes Consortium"/>
            <person name="Clark A.G."/>
            <person name="Eisen M.B."/>
            <person name="Smith D.R."/>
            <person name="Bergman C.M."/>
            <person name="Oliver B."/>
            <person name="Markow T.A."/>
            <person name="Kaufman T.C."/>
            <person name="Kellis M."/>
            <person name="Gelbart W."/>
            <person name="Iyer V.N."/>
            <person name="Pollard D.A."/>
            <person name="Sackton T.B."/>
            <person name="Larracuente A.M."/>
            <person name="Singh N.D."/>
            <person name="Abad J.P."/>
            <person name="Abt D.N."/>
            <person name="Adryan B."/>
            <person name="Aguade M."/>
            <person name="Akashi H."/>
            <person name="Anderson W.W."/>
            <person name="Aquadro C.F."/>
            <person name="Ardell D.H."/>
            <person name="Arguello R."/>
            <person name="Artieri C.G."/>
            <person name="Barbash D.A."/>
            <person name="Barker D."/>
            <person name="Barsanti P."/>
            <person name="Batterham P."/>
            <person name="Batzoglou S."/>
            <person name="Begun D."/>
            <person name="Bhutkar A."/>
            <person name="Blanco E."/>
            <person name="Bosak S.A."/>
            <person name="Bradley R.K."/>
            <person name="Brand A.D."/>
            <person name="Brent M.R."/>
            <person name="Brooks A.N."/>
            <person name="Brown R.H."/>
            <person name="Butlin R.K."/>
            <person name="Caggese C."/>
            <person name="Calvi B.R."/>
            <person name="Bernardo de Carvalho A."/>
            <person name="Caspi A."/>
            <person name="Castrezana S."/>
            <person name="Celniker S.E."/>
            <person name="Chang J.L."/>
            <person name="Chapple C."/>
            <person name="Chatterji S."/>
            <person name="Chinwalla A."/>
            <person name="Civetta A."/>
            <person name="Clifton S.W."/>
            <person name="Comeron J.M."/>
            <person name="Costello J.C."/>
            <person name="Coyne J.A."/>
            <person name="Daub J."/>
            <person name="David R.G."/>
            <person name="Delcher A.L."/>
            <person name="Delehaunty K."/>
            <person name="Do C.B."/>
            <person name="Ebling H."/>
            <person name="Edwards K."/>
            <person name="Eickbush T."/>
            <person name="Evans J.D."/>
            <person name="Filipski A."/>
            <person name="Findeiss S."/>
            <person name="Freyhult E."/>
            <person name="Fulton L."/>
            <person name="Fulton R."/>
            <person name="Garcia A.C."/>
            <person name="Gardiner A."/>
            <person name="Garfield D.A."/>
            <person name="Garvin B.E."/>
            <person name="Gibson G."/>
            <person name="Gilbert D."/>
            <person name="Gnerre S."/>
            <person name="Godfrey J."/>
            <person name="Good R."/>
            <person name="Gotea V."/>
            <person name="Gravely B."/>
            <person name="Greenberg A.J."/>
            <person name="Griffiths-Jones S."/>
            <person name="Gross S."/>
            <person name="Guigo R."/>
            <person name="Gustafson E.A."/>
            <person name="Haerty W."/>
            <person name="Hahn M.W."/>
            <person name="Halligan D.L."/>
            <person name="Halpern A.L."/>
            <person name="Halter G.M."/>
            <person name="Han M.V."/>
            <person name="Heger A."/>
            <person name="Hillier L."/>
            <person name="Hinrichs A.S."/>
            <person name="Holmes I."/>
            <person name="Hoskins R.A."/>
            <person name="Hubisz M.J."/>
            <person name="Hultmark D."/>
            <person name="Huntley M.A."/>
            <person name="Jaffe D.B."/>
            <person name="Jagadeeshan S."/>
            <person name="Jeck W.R."/>
            <person name="Johnson J."/>
            <person name="Jones C.D."/>
            <person name="Jordan W.C."/>
            <person name="Karpen G.H."/>
            <person name="Kataoka E."/>
            <person name="Keightley P.D."/>
            <person name="Kheradpour P."/>
            <person name="Kirkness E.F."/>
            <person name="Koerich L.B."/>
            <person name="Kristiansen K."/>
            <person name="Kudrna D."/>
            <person name="Kulathinal R.J."/>
            <person name="Kumar S."/>
            <person name="Kwok R."/>
            <person name="Lander E."/>
            <person name="Langley C.H."/>
            <person name="Lapoint R."/>
            <person name="Lazzaro B.P."/>
            <person name="Lee S.J."/>
            <person name="Levesque L."/>
            <person name="Li R."/>
            <person name="Lin C.F."/>
            <person name="Lin M.F."/>
            <person name="Lindblad-Toh K."/>
            <person name="Llopart A."/>
            <person name="Long M."/>
            <person name="Low L."/>
            <person name="Lozovsky E."/>
            <person name="Lu J."/>
            <person name="Luo M."/>
            <person name="Machado C.A."/>
            <person name="Makalowski W."/>
            <person name="Marzo M."/>
            <person name="Matsuda M."/>
            <person name="Matzkin L."/>
            <person name="McAllister B."/>
            <person name="McBride C.S."/>
            <person name="McKernan B."/>
            <person name="McKernan K."/>
            <person name="Mendez-Lago M."/>
            <person name="Minx P."/>
            <person name="Mollenhauer M.U."/>
            <person name="Montooth K."/>
            <person name="Mount S.M."/>
            <person name="Mu X."/>
            <person name="Myers E."/>
            <person name="Negre B."/>
            <person name="Newfeld S."/>
            <person name="Nielsen R."/>
            <person name="Noor M.A."/>
            <person name="O'Grady P."/>
            <person name="Pachter L."/>
            <person name="Papaceit M."/>
            <person name="Parisi M.J."/>
            <person name="Parisi M."/>
            <person name="Parts L."/>
            <person name="Pedersen J.S."/>
            <person name="Pesole G."/>
            <person name="Phillippy A.M."/>
            <person name="Ponting C.P."/>
            <person name="Pop M."/>
            <person name="Porcelli D."/>
            <person name="Powell J.R."/>
            <person name="Prohaska S."/>
            <person name="Pruitt K."/>
            <person name="Puig M."/>
            <person name="Quesneville H."/>
            <person name="Ram K.R."/>
            <person name="Rand D."/>
            <person name="Rasmussen M.D."/>
            <person name="Reed L.K."/>
            <person name="Reenan R."/>
            <person name="Reily A."/>
            <person name="Remington K.A."/>
            <person name="Rieger T.T."/>
            <person name="Ritchie M.G."/>
            <person name="Robin C."/>
            <person name="Rogers Y.H."/>
            <person name="Rohde C."/>
            <person name="Rozas J."/>
            <person name="Rubenfield M.J."/>
            <person name="Ruiz A."/>
            <person name="Russo S."/>
            <person name="Salzberg S.L."/>
            <person name="Sanchez-Gracia A."/>
            <person name="Saranga D.J."/>
            <person name="Sato H."/>
            <person name="Schaeffer S.W."/>
            <person name="Schatz M.C."/>
            <person name="Schlenke T."/>
            <person name="Schwartz R."/>
            <person name="Segarra C."/>
            <person name="Singh R.S."/>
            <person name="Sirot L."/>
            <person name="Sirota M."/>
            <person name="Sisneros N.B."/>
            <person name="Smith C.D."/>
            <person name="Smith T.F."/>
            <person name="Spieth J."/>
            <person name="Stage D.E."/>
            <person name="Stark A."/>
            <person name="Stephan W."/>
            <person name="Strausberg R.L."/>
            <person name="Strempel S."/>
            <person name="Sturgill D."/>
            <person name="Sutton G."/>
            <person name="Sutton G.G."/>
            <person name="Tao W."/>
            <person name="Teichmann S."/>
            <person name="Tobari Y.N."/>
            <person name="Tomimura Y."/>
            <person name="Tsolas J.M."/>
            <person name="Valente V.L."/>
            <person name="Venter E."/>
            <person name="Venter J.C."/>
            <person name="Vicario S."/>
            <person name="Vieira F.G."/>
            <person name="Vilella A.J."/>
            <person name="Villasante A."/>
            <person name="Walenz B."/>
            <person name="Wang J."/>
            <person name="Wasserman M."/>
            <person name="Watts T."/>
            <person name="Wilson D."/>
            <person name="Wilson R.K."/>
            <person name="Wing R.A."/>
            <person name="Wolfner M.F."/>
            <person name="Wong A."/>
            <person name="Wong G.K."/>
            <person name="Wu C.I."/>
            <person name="Wu G."/>
            <person name="Yamamoto D."/>
            <person name="Yang H.P."/>
            <person name="Yang S.P."/>
            <person name="Yorke J.A."/>
            <person name="Yoshida K."/>
            <person name="Zdobnov E."/>
            <person name="Zhang P."/>
            <person name="Zhang Y."/>
            <person name="Zimin A.V."/>
            <person name="Baldwin J."/>
            <person name="Abdouelleil A."/>
            <person name="Abdulkadir J."/>
            <person name="Abebe A."/>
            <person name="Abera B."/>
            <person name="Abreu J."/>
            <person name="Acer S.C."/>
            <person name="Aftuck L."/>
            <person name="Alexander A."/>
            <person name="An P."/>
            <person name="Anderson E."/>
            <person name="Anderson S."/>
            <person name="Arachi H."/>
            <person name="Azer M."/>
            <person name="Bachantsang P."/>
            <person name="Barry A."/>
            <person name="Bayul T."/>
            <person name="Berlin A."/>
            <person name="Bessette D."/>
            <person name="Bloom T."/>
            <person name="Blye J."/>
            <person name="Boguslavskiy L."/>
            <person name="Bonnet C."/>
            <person name="Boukhgalter B."/>
            <person name="Bourzgui I."/>
            <person name="Brown A."/>
            <person name="Cahill P."/>
            <person name="Channer S."/>
            <person name="Cheshatsang Y."/>
            <person name="Chuda L."/>
            <person name="Citroen M."/>
            <person name="Collymore A."/>
            <person name="Cooke P."/>
            <person name="Costello M."/>
            <person name="D'Aco K."/>
            <person name="Daza R."/>
            <person name="De Haan G."/>
            <person name="DeGray S."/>
            <person name="DeMaso C."/>
            <person name="Dhargay N."/>
            <person name="Dooley K."/>
            <person name="Dooley E."/>
            <person name="Doricent M."/>
            <person name="Dorje P."/>
            <person name="Dorjee K."/>
            <person name="Dupes A."/>
            <person name="Elong R."/>
            <person name="Falk J."/>
            <person name="Farina A."/>
            <person name="Faro S."/>
            <person name="Ferguson D."/>
            <person name="Fisher S."/>
            <person name="Foley C.D."/>
            <person name="Franke A."/>
            <person name="Friedrich D."/>
            <person name="Gadbois L."/>
            <person name="Gearin G."/>
            <person name="Gearin C.R."/>
            <person name="Giannoukos G."/>
            <person name="Goode T."/>
            <person name="Graham J."/>
            <person name="Grandbois E."/>
            <person name="Grewal S."/>
            <person name="Gyaltsen K."/>
            <person name="Hafez N."/>
            <person name="Hagos B."/>
            <person name="Hall J."/>
            <person name="Henson C."/>
            <person name="Hollinger A."/>
            <person name="Honan T."/>
            <person name="Huard M.D."/>
            <person name="Hughes L."/>
            <person name="Hurhula B."/>
            <person name="Husby M.E."/>
            <person name="Kamat A."/>
            <person name="Kanga B."/>
            <person name="Kashin S."/>
            <person name="Khazanovich D."/>
            <person name="Kisner P."/>
            <person name="Lance K."/>
            <person name="Lara M."/>
            <person name="Lee W."/>
            <person name="Lennon N."/>
            <person name="Letendre F."/>
            <person name="LeVine R."/>
            <person name="Lipovsky A."/>
            <person name="Liu X."/>
            <person name="Liu J."/>
            <person name="Liu S."/>
            <person name="Lokyitsang T."/>
            <person name="Lokyitsang Y."/>
            <person name="Lubonja R."/>
            <person name="Lui A."/>
            <person name="MacDonald P."/>
            <person name="Magnisalis V."/>
            <person name="Maru K."/>
            <person name="Matthews C."/>
            <person name="McCusker W."/>
            <person name="McDonough S."/>
            <person name="Mehta T."/>
            <person name="Meldrim J."/>
            <person name="Meneus L."/>
            <person name="Mihai O."/>
            <person name="Mihalev A."/>
            <person name="Mihova T."/>
            <person name="Mittelman R."/>
            <person name="Mlenga V."/>
            <person name="Montmayeur A."/>
            <person name="Mulrain L."/>
            <person name="Navidi A."/>
            <person name="Naylor J."/>
            <person name="Negash T."/>
            <person name="Nguyen T."/>
            <person name="Nguyen N."/>
            <person name="Nicol R."/>
            <person name="Norbu C."/>
            <person name="Norbu N."/>
            <person name="Novod N."/>
            <person name="O'Neill B."/>
            <person name="Osman S."/>
            <person name="Markiewicz E."/>
            <person name="Oyono O.L."/>
            <person name="Patti C."/>
            <person name="Phunkhang P."/>
            <person name="Pierre F."/>
            <person name="Priest M."/>
            <person name="Raghuraman S."/>
            <person name="Rege F."/>
            <person name="Reyes R."/>
            <person name="Rise C."/>
            <person name="Rogov P."/>
            <person name="Ross K."/>
            <person name="Ryan E."/>
            <person name="Settipalli S."/>
            <person name="Shea T."/>
            <person name="Sherpa N."/>
            <person name="Shi L."/>
            <person name="Shih D."/>
            <person name="Sparrow T."/>
            <person name="Spaulding J."/>
            <person name="Stalker J."/>
            <person name="Stange-Thomann N."/>
            <person name="Stavropoulos S."/>
            <person name="Stone C."/>
            <person name="Strader C."/>
            <person name="Tesfaye S."/>
            <person name="Thomson T."/>
            <person name="Thoulutsang Y."/>
            <person name="Thoulutsang D."/>
            <person name="Topham K."/>
            <person name="Topping I."/>
            <person name="Tsamla T."/>
            <person name="Vassiliev H."/>
            <person name="Vo A."/>
            <person name="Wangchuk T."/>
            <person name="Wangdi T."/>
            <person name="Weiand M."/>
            <person name="Wilkinson J."/>
            <person name="Wilson A."/>
            <person name="Yadav S."/>
            <person name="Young G."/>
            <person name="Yu Q."/>
            <person name="Zembek L."/>
            <person name="Zhong D."/>
            <person name="Zimmer A."/>
            <person name="Zwirko Z."/>
            <person name="Jaffe D.B."/>
            <person name="Alvarez P."/>
            <person name="Brockman W."/>
            <person name="Butler J."/>
            <person name="Chin C."/>
            <person name="Gnerre S."/>
            <person name="Grabherr M."/>
            <person name="Kleber M."/>
            <person name="Mauceli E."/>
            <person name="MacCallum I."/>
        </authorList>
    </citation>
    <scope>NUCLEOTIDE SEQUENCE [LARGE SCALE GENOMIC DNA]</scope>
    <source>
        <strain evidence="1">MV2-25</strain>
    </source>
</reference>
<protein>
    <submittedName>
        <fullName evidence="1">Uncharacterized protein</fullName>
    </submittedName>
</protein>
<evidence type="ECO:0000313" key="1">
    <source>
        <dbReference type="EMBL" id="KRT05741.1"/>
    </source>
</evidence>